<evidence type="ECO:0000256" key="5">
    <source>
        <dbReference type="ARBA" id="ARBA00022839"/>
    </source>
</evidence>
<evidence type="ECO:0000256" key="6">
    <source>
        <dbReference type="ARBA" id="ARBA00022884"/>
    </source>
</evidence>
<dbReference type="RefSeq" id="WP_377070293.1">
    <property type="nucleotide sequence ID" value="NZ_JBHMEC010000017.1"/>
</dbReference>
<evidence type="ECO:0000256" key="4">
    <source>
        <dbReference type="ARBA" id="ARBA00022833"/>
    </source>
</evidence>
<proteinExistence type="predicted"/>
<dbReference type="Pfam" id="PF00753">
    <property type="entry name" value="Lactamase_B"/>
    <property type="match status" value="1"/>
</dbReference>
<evidence type="ECO:0000256" key="1">
    <source>
        <dbReference type="ARBA" id="ARBA00022722"/>
    </source>
</evidence>
<keyword evidence="3 8" id="KW-0378">Hydrolase</keyword>
<dbReference type="EMBL" id="JBHMEC010000017">
    <property type="protein sequence ID" value="MFB9150762.1"/>
    <property type="molecule type" value="Genomic_DNA"/>
</dbReference>
<evidence type="ECO:0000313" key="9">
    <source>
        <dbReference type="Proteomes" id="UP001589670"/>
    </source>
</evidence>
<dbReference type="PANTHER" id="PTHR43694">
    <property type="entry name" value="RIBONUCLEASE J"/>
    <property type="match status" value="1"/>
</dbReference>
<dbReference type="Pfam" id="PF22505">
    <property type="entry name" value="RNase_J_b_CASP"/>
    <property type="match status" value="1"/>
</dbReference>
<keyword evidence="5" id="KW-0269">Exonuclease</keyword>
<protein>
    <submittedName>
        <fullName evidence="8">Ribonuclease J</fullName>
        <ecNumber evidence="8">3.1.-.-</ecNumber>
    </submittedName>
</protein>
<dbReference type="EC" id="3.1.-.-" evidence="8"/>
<dbReference type="Gene3D" id="3.60.15.10">
    <property type="entry name" value="Ribonuclease Z/Hydroxyacylglutathione hydrolase-like"/>
    <property type="match status" value="1"/>
</dbReference>
<accession>A0ABV5I250</accession>
<dbReference type="Proteomes" id="UP001589670">
    <property type="component" value="Unassembled WGS sequence"/>
</dbReference>
<dbReference type="Pfam" id="PF17770">
    <property type="entry name" value="RNase_J_C"/>
    <property type="match status" value="1"/>
</dbReference>
<dbReference type="GO" id="GO:0016787">
    <property type="term" value="F:hydrolase activity"/>
    <property type="evidence" value="ECO:0007669"/>
    <property type="project" value="UniProtKB-KW"/>
</dbReference>
<dbReference type="InterPro" id="IPR011108">
    <property type="entry name" value="RMMBL"/>
</dbReference>
<dbReference type="InterPro" id="IPR042173">
    <property type="entry name" value="RNase_J_2"/>
</dbReference>
<dbReference type="SUPFAM" id="SSF56281">
    <property type="entry name" value="Metallo-hydrolase/oxidoreductase"/>
    <property type="match status" value="1"/>
</dbReference>
<dbReference type="Pfam" id="PF07521">
    <property type="entry name" value="RMMBL"/>
    <property type="match status" value="1"/>
</dbReference>
<evidence type="ECO:0000313" key="8">
    <source>
        <dbReference type="EMBL" id="MFB9150762.1"/>
    </source>
</evidence>
<dbReference type="PROSITE" id="PS01292">
    <property type="entry name" value="UPF0036"/>
    <property type="match status" value="1"/>
</dbReference>
<feature type="domain" description="Metallo-beta-lactamase" evidence="7">
    <location>
        <begin position="18"/>
        <end position="206"/>
    </location>
</feature>
<dbReference type="Gene3D" id="3.40.50.10710">
    <property type="entry name" value="Metallo-hydrolase/oxidoreductase"/>
    <property type="match status" value="1"/>
</dbReference>
<dbReference type="CDD" id="cd07714">
    <property type="entry name" value="RNaseJ_MBL-fold"/>
    <property type="match status" value="1"/>
</dbReference>
<organism evidence="8 9">
    <name type="scientific">Roseovarius ramblicola</name>
    <dbReference type="NCBI Taxonomy" id="2022336"/>
    <lineage>
        <taxon>Bacteria</taxon>
        <taxon>Pseudomonadati</taxon>
        <taxon>Pseudomonadota</taxon>
        <taxon>Alphaproteobacteria</taxon>
        <taxon>Rhodobacterales</taxon>
        <taxon>Roseobacteraceae</taxon>
        <taxon>Roseovarius</taxon>
    </lineage>
</organism>
<gene>
    <name evidence="8" type="ORF">ACFFU4_13485</name>
</gene>
<keyword evidence="2" id="KW-0479">Metal-binding</keyword>
<keyword evidence="6" id="KW-0694">RNA-binding</keyword>
<keyword evidence="1" id="KW-0540">Nuclease</keyword>
<dbReference type="Gene3D" id="3.10.20.580">
    <property type="match status" value="1"/>
</dbReference>
<sequence length="555" mass="60107">MSSDRLIYLPLGGAGEIGMNAYVYGYGKPGKERLILVDLGVTFPDMDTTPGVDLILPDITWLAERRDRLEGVFITHAHEDHVGAVAHYYEQLGAPIHARAFTANIARAKMAEHGHPDTAVRVVSPWPETVTAGPFTVGFAPISHSIPESSGLVIDTPGGRLVHTGDFKIDTDPVVGEPFDREMWESIGADGIKAMICDSTNVFSEHAGRSESSVGAPITELIQGRPGMVVATTFASNVARVKTLAEAGVRAGRSVCLMGRAMNRMVEAGKQTGVLTGFPATIPPEEASKLARESVMLIVTGSQGERRAASAQLANGKYNGITMKEGDTFLFSSKTIPGNERGVIRIMNQFSEQGVDVIEGDDRYHVSGHANRPDLDAMHKILRPQILIPMHGEHRHLREHVKLAKSNRIEGVVAVNGMMIDLGGNAPKVAEYIETGRTYLDGSVKIGAMDGIVRDRIRMALNGHVMINVIIDEDDAPLGDPWVEIMGLPETGRARAPLVDVLEEDLAQFMGRAGDKTLADDDKLEQGLRRVARQSTQTETGKRPEVTVVISRLTE</sequence>
<dbReference type="InterPro" id="IPR055132">
    <property type="entry name" value="RNase_J_b_CASP"/>
</dbReference>
<evidence type="ECO:0000256" key="3">
    <source>
        <dbReference type="ARBA" id="ARBA00022801"/>
    </source>
</evidence>
<name>A0ABV5I250_9RHOB</name>
<dbReference type="InterPro" id="IPR041636">
    <property type="entry name" value="RNase_J_C"/>
</dbReference>
<comment type="caution">
    <text evidence="8">The sequence shown here is derived from an EMBL/GenBank/DDBJ whole genome shotgun (WGS) entry which is preliminary data.</text>
</comment>
<dbReference type="InterPro" id="IPR001279">
    <property type="entry name" value="Metallo-B-lactamas"/>
</dbReference>
<reference evidence="8 9" key="1">
    <citation type="submission" date="2024-09" db="EMBL/GenBank/DDBJ databases">
        <authorList>
            <person name="Sun Q."/>
            <person name="Mori K."/>
        </authorList>
    </citation>
    <scope>NUCLEOTIDE SEQUENCE [LARGE SCALE GENOMIC DNA]</scope>
    <source>
        <strain evidence="8 9">CECT 9424</strain>
    </source>
</reference>
<evidence type="ECO:0000259" key="7">
    <source>
        <dbReference type="SMART" id="SM00849"/>
    </source>
</evidence>
<evidence type="ECO:0000256" key="2">
    <source>
        <dbReference type="ARBA" id="ARBA00022723"/>
    </source>
</evidence>
<dbReference type="InterPro" id="IPR036866">
    <property type="entry name" value="RibonucZ/Hydroxyglut_hydro"/>
</dbReference>
<dbReference type="InterPro" id="IPR001587">
    <property type="entry name" value="RNase_J_CS"/>
</dbReference>
<dbReference type="PANTHER" id="PTHR43694:SF1">
    <property type="entry name" value="RIBONUCLEASE J"/>
    <property type="match status" value="1"/>
</dbReference>
<keyword evidence="9" id="KW-1185">Reference proteome</keyword>
<dbReference type="SMART" id="SM00849">
    <property type="entry name" value="Lactamase_B"/>
    <property type="match status" value="1"/>
</dbReference>
<keyword evidence="4" id="KW-0862">Zinc</keyword>